<dbReference type="GO" id="GO:0048029">
    <property type="term" value="F:monosaccharide binding"/>
    <property type="evidence" value="ECO:0007669"/>
    <property type="project" value="TreeGrafter"/>
</dbReference>
<dbReference type="GO" id="GO:0006096">
    <property type="term" value="P:glycolytic process"/>
    <property type="evidence" value="ECO:0007669"/>
    <property type="project" value="UniProtKB-UniPathway"/>
</dbReference>
<sequence length="541" mass="56205">MSGADLRTEVHQPDGGVVLDRLVTEDVAAKLARQDPTLWGPEAESEASIRLGWVDLPRTSRPLLAQIDALRAELREEGLDHVVLAGMGGSSLAPEVIAATAGVELTVLDSTDPHMVRRALSDRLDRTIVVVSSKSGTTVETDSQRRAYLKAFADAGIDGARRIVVVTDPGSPLAELAEREGYRTVFLADPHVGGRFSALSAFGLVPAALAGVDPAELLDEAEAVMPALAASAPDNPGLALGAALGAAHEQGRNKVALGEGASPIRGFAAWAEQLIAESTGKDGRGLLPVDVGAARTSTPGWGDAGDDVIRVSIGAPDDAVPGQLVTEGSLGALFLLWETAVAVAGRVIGINPFDQPNVEEAKRAARALLDAPSGEAAAAEEPVFADGAVEVYADATLLGSARSLPDALQALTRAVPDRGYLAVLAYLDRVGDARAADLRGLLARGAAYPVTFGWGPRFLHSTGQYHKGGPPVGAFLQITGAVREDLAVPDRPYTFGQLIAAQAAGDLAVLRSKGAPTLRLHLTDRSTGLEQVLQAAERVRS</sequence>
<organism evidence="6 7">
    <name type="scientific">Thermasporomyces composti</name>
    <dbReference type="NCBI Taxonomy" id="696763"/>
    <lineage>
        <taxon>Bacteria</taxon>
        <taxon>Bacillati</taxon>
        <taxon>Actinomycetota</taxon>
        <taxon>Actinomycetes</taxon>
        <taxon>Propionibacteriales</taxon>
        <taxon>Nocardioidaceae</taxon>
        <taxon>Thermasporomyces</taxon>
    </lineage>
</organism>
<dbReference type="EC" id="5.3.1.9" evidence="4"/>
<dbReference type="PROSITE" id="PS51463">
    <property type="entry name" value="P_GLUCOSE_ISOMERASE_3"/>
    <property type="match status" value="1"/>
</dbReference>
<feature type="domain" description="SIS" evidence="5">
    <location>
        <begin position="70"/>
        <end position="217"/>
    </location>
</feature>
<dbReference type="GO" id="GO:0005829">
    <property type="term" value="C:cytosol"/>
    <property type="evidence" value="ECO:0007669"/>
    <property type="project" value="TreeGrafter"/>
</dbReference>
<evidence type="ECO:0000256" key="1">
    <source>
        <dbReference type="ARBA" id="ARBA00022432"/>
    </source>
</evidence>
<dbReference type="RefSeq" id="WP_115848872.1">
    <property type="nucleotide sequence ID" value="NZ_QTUC01000001.1"/>
</dbReference>
<comment type="pathway">
    <text evidence="4">Carbohydrate degradation; glycolysis; D-glyceraldehyde 3-phosphate and glycerone phosphate from D-glucose: step 2/4.</text>
</comment>
<dbReference type="OrthoDB" id="140919at2"/>
<dbReference type="GO" id="GO:0006094">
    <property type="term" value="P:gluconeogenesis"/>
    <property type="evidence" value="ECO:0007669"/>
    <property type="project" value="UniProtKB-KW"/>
</dbReference>
<dbReference type="SUPFAM" id="SSF53697">
    <property type="entry name" value="SIS domain"/>
    <property type="match status" value="1"/>
</dbReference>
<keyword evidence="1 4" id="KW-0312">Gluconeogenesis</keyword>
<dbReference type="Pfam" id="PF00342">
    <property type="entry name" value="PGI"/>
    <property type="match status" value="1"/>
</dbReference>
<dbReference type="EMBL" id="QTUC01000001">
    <property type="protein sequence ID" value="REF35014.1"/>
    <property type="molecule type" value="Genomic_DNA"/>
</dbReference>
<dbReference type="InterPro" id="IPR001347">
    <property type="entry name" value="SIS_dom"/>
</dbReference>
<reference evidence="6 7" key="1">
    <citation type="submission" date="2018-08" db="EMBL/GenBank/DDBJ databases">
        <title>Sequencing the genomes of 1000 actinobacteria strains.</title>
        <authorList>
            <person name="Klenk H.-P."/>
        </authorList>
    </citation>
    <scope>NUCLEOTIDE SEQUENCE [LARGE SCALE GENOMIC DNA]</scope>
    <source>
        <strain evidence="6 7">DSM 22891</strain>
    </source>
</reference>
<dbReference type="PRINTS" id="PR00662">
    <property type="entry name" value="G6PISOMERASE"/>
</dbReference>
<dbReference type="InterPro" id="IPR001672">
    <property type="entry name" value="G6P_Isomerase"/>
</dbReference>
<dbReference type="PROSITE" id="PS51464">
    <property type="entry name" value="SIS"/>
    <property type="match status" value="1"/>
</dbReference>
<protein>
    <recommendedName>
        <fullName evidence="4">Glucose-6-phosphate isomerase</fullName>
        <ecNumber evidence="4">5.3.1.9</ecNumber>
    </recommendedName>
</protein>
<dbReference type="InterPro" id="IPR046348">
    <property type="entry name" value="SIS_dom_sf"/>
</dbReference>
<comment type="caution">
    <text evidence="6">The sequence shown here is derived from an EMBL/GenBank/DDBJ whole genome shotgun (WGS) entry which is preliminary data.</text>
</comment>
<evidence type="ECO:0000256" key="2">
    <source>
        <dbReference type="ARBA" id="ARBA00023152"/>
    </source>
</evidence>
<comment type="catalytic activity">
    <reaction evidence="4">
        <text>alpha-D-glucose 6-phosphate = beta-D-fructose 6-phosphate</text>
        <dbReference type="Rhea" id="RHEA:11816"/>
        <dbReference type="ChEBI" id="CHEBI:57634"/>
        <dbReference type="ChEBI" id="CHEBI:58225"/>
        <dbReference type="EC" id="5.3.1.9"/>
    </reaction>
</comment>
<evidence type="ECO:0000313" key="7">
    <source>
        <dbReference type="Proteomes" id="UP000256485"/>
    </source>
</evidence>
<dbReference type="AlphaFoldDB" id="A0A3D9VA39"/>
<comment type="similarity">
    <text evidence="4">Belongs to the GPI family.</text>
</comment>
<dbReference type="Proteomes" id="UP000256485">
    <property type="component" value="Unassembled WGS sequence"/>
</dbReference>
<dbReference type="PANTHER" id="PTHR11469">
    <property type="entry name" value="GLUCOSE-6-PHOSPHATE ISOMERASE"/>
    <property type="match status" value="1"/>
</dbReference>
<evidence type="ECO:0000256" key="4">
    <source>
        <dbReference type="RuleBase" id="RU000612"/>
    </source>
</evidence>
<dbReference type="Gene3D" id="3.40.50.10490">
    <property type="entry name" value="Glucose-6-phosphate isomerase like protein, domain 1"/>
    <property type="match status" value="3"/>
</dbReference>
<keyword evidence="2 4" id="KW-0324">Glycolysis</keyword>
<dbReference type="GO" id="GO:0004347">
    <property type="term" value="F:glucose-6-phosphate isomerase activity"/>
    <property type="evidence" value="ECO:0007669"/>
    <property type="project" value="UniProtKB-EC"/>
</dbReference>
<dbReference type="PANTHER" id="PTHR11469:SF1">
    <property type="entry name" value="GLUCOSE-6-PHOSPHATE ISOMERASE"/>
    <property type="match status" value="1"/>
</dbReference>
<dbReference type="GO" id="GO:0051156">
    <property type="term" value="P:glucose 6-phosphate metabolic process"/>
    <property type="evidence" value="ECO:0007669"/>
    <property type="project" value="TreeGrafter"/>
</dbReference>
<keyword evidence="7" id="KW-1185">Reference proteome</keyword>
<dbReference type="UniPathway" id="UPA00109">
    <property type="reaction ID" value="UER00181"/>
</dbReference>
<name>A0A3D9VA39_THECX</name>
<proteinExistence type="inferred from homology"/>
<dbReference type="GO" id="GO:0097367">
    <property type="term" value="F:carbohydrate derivative binding"/>
    <property type="evidence" value="ECO:0007669"/>
    <property type="project" value="InterPro"/>
</dbReference>
<gene>
    <name evidence="6" type="ORF">DFJ64_0383</name>
</gene>
<accession>A0A3D9VA39</accession>
<evidence type="ECO:0000259" key="5">
    <source>
        <dbReference type="PROSITE" id="PS51464"/>
    </source>
</evidence>
<evidence type="ECO:0000256" key="3">
    <source>
        <dbReference type="ARBA" id="ARBA00023235"/>
    </source>
</evidence>
<keyword evidence="3 4" id="KW-0413">Isomerase</keyword>
<evidence type="ECO:0000313" key="6">
    <source>
        <dbReference type="EMBL" id="REF35014.1"/>
    </source>
</evidence>